<gene>
    <name evidence="1" type="ORF">METZ01_LOCUS252749</name>
</gene>
<accession>A0A382IKN1</accession>
<name>A0A382IKN1_9ZZZZ</name>
<evidence type="ECO:0000313" key="1">
    <source>
        <dbReference type="EMBL" id="SVB99895.1"/>
    </source>
</evidence>
<organism evidence="1">
    <name type="scientific">marine metagenome</name>
    <dbReference type="NCBI Taxonomy" id="408172"/>
    <lineage>
        <taxon>unclassified sequences</taxon>
        <taxon>metagenomes</taxon>
        <taxon>ecological metagenomes</taxon>
    </lineage>
</organism>
<protein>
    <submittedName>
        <fullName evidence="1">Uncharacterized protein</fullName>
    </submittedName>
</protein>
<sequence>MRVTIVKQDETVTKDGVSHIEIDMSDLPNNVHAIQWYDTVGDVEYIDETQSEIVHIRNEEITDFSPYQKYVDACNDENRA</sequence>
<proteinExistence type="predicted"/>
<dbReference type="AlphaFoldDB" id="A0A382IKN1"/>
<dbReference type="EMBL" id="UINC01067838">
    <property type="protein sequence ID" value="SVB99895.1"/>
    <property type="molecule type" value="Genomic_DNA"/>
</dbReference>
<reference evidence="1" key="1">
    <citation type="submission" date="2018-05" db="EMBL/GenBank/DDBJ databases">
        <authorList>
            <person name="Lanie J.A."/>
            <person name="Ng W.-L."/>
            <person name="Kazmierczak K.M."/>
            <person name="Andrzejewski T.M."/>
            <person name="Davidsen T.M."/>
            <person name="Wayne K.J."/>
            <person name="Tettelin H."/>
            <person name="Glass J.I."/>
            <person name="Rusch D."/>
            <person name="Podicherti R."/>
            <person name="Tsui H.-C.T."/>
            <person name="Winkler M.E."/>
        </authorList>
    </citation>
    <scope>NUCLEOTIDE SEQUENCE</scope>
</reference>